<evidence type="ECO:0008006" key="4">
    <source>
        <dbReference type="Google" id="ProtNLM"/>
    </source>
</evidence>
<evidence type="ECO:0000313" key="2">
    <source>
        <dbReference type="EMBL" id="TBL73357.1"/>
    </source>
</evidence>
<proteinExistence type="predicted"/>
<dbReference type="EMBL" id="SIRE01000021">
    <property type="protein sequence ID" value="TBL73357.1"/>
    <property type="molecule type" value="Genomic_DNA"/>
</dbReference>
<feature type="signal peptide" evidence="1">
    <location>
        <begin position="1"/>
        <end position="22"/>
    </location>
</feature>
<dbReference type="Proteomes" id="UP000293142">
    <property type="component" value="Unassembled WGS sequence"/>
</dbReference>
<dbReference type="SUPFAM" id="SSF82171">
    <property type="entry name" value="DPP6 N-terminal domain-like"/>
    <property type="match status" value="1"/>
</dbReference>
<keyword evidence="3" id="KW-1185">Reference proteome</keyword>
<protein>
    <recommendedName>
        <fullName evidence="4">WD40 repeat domain-containing protein</fullName>
    </recommendedName>
</protein>
<evidence type="ECO:0000256" key="1">
    <source>
        <dbReference type="SAM" id="SignalP"/>
    </source>
</evidence>
<gene>
    <name evidence="2" type="ORF">EYB31_27150</name>
</gene>
<sequence>MKRKINHCKKAALSLLLLAVCAGCRYPWSQPERQTPVDSEVKQALDETGDLIVSSRDNVYSVNSQTQQSKLILHTQQPISGVEYTAERLAVAVYDPNDSQAFKGLYVRGKAGDAFTQIATPQMQPKLCYSYGDYIWVAAADKTDQKGAEYTKVGIFQLSVRKWVKEWLVPGGIEDAEGSGKNVYFVTSNNKDTSSNLYKADVTTGDWGKLIQEARRYPLDEVALDSNGEIYMMISQRAKTEWSNKVYHYNPAQSKYELFDNFVSNTKPYSYHMDALLGKALIIRNDVTETSEIEKPIALLDLASRKQMFIPWDHRPVAATHSQDEFVVLADDGTVAFIKPVPGEQPLREFHIEGMESGVNISMKRDEK</sequence>
<accession>A0A4V2J3M1</accession>
<dbReference type="RefSeq" id="WP_131016616.1">
    <property type="nucleotide sequence ID" value="NZ_SIRE01000021.1"/>
</dbReference>
<organism evidence="2 3">
    <name type="scientific">Paenibacillus thalictri</name>
    <dbReference type="NCBI Taxonomy" id="2527873"/>
    <lineage>
        <taxon>Bacteria</taxon>
        <taxon>Bacillati</taxon>
        <taxon>Bacillota</taxon>
        <taxon>Bacilli</taxon>
        <taxon>Bacillales</taxon>
        <taxon>Paenibacillaceae</taxon>
        <taxon>Paenibacillus</taxon>
    </lineage>
</organism>
<feature type="chain" id="PRO_5038969023" description="WD40 repeat domain-containing protein" evidence="1">
    <location>
        <begin position="23"/>
        <end position="368"/>
    </location>
</feature>
<reference evidence="2 3" key="1">
    <citation type="submission" date="2019-02" db="EMBL/GenBank/DDBJ databases">
        <title>Paenibacillus sp. nov., isolated from surface-sterilized tissue of Thalictrum simplex L.</title>
        <authorList>
            <person name="Tuo L."/>
        </authorList>
    </citation>
    <scope>NUCLEOTIDE SEQUENCE [LARGE SCALE GENOMIC DNA]</scope>
    <source>
        <strain evidence="2 3">N2SHLJ1</strain>
    </source>
</reference>
<name>A0A4V2J3M1_9BACL</name>
<keyword evidence="1" id="KW-0732">Signal</keyword>
<dbReference type="OrthoDB" id="2533943at2"/>
<evidence type="ECO:0000313" key="3">
    <source>
        <dbReference type="Proteomes" id="UP000293142"/>
    </source>
</evidence>
<dbReference type="AlphaFoldDB" id="A0A4V2J3M1"/>
<comment type="caution">
    <text evidence="2">The sequence shown here is derived from an EMBL/GenBank/DDBJ whole genome shotgun (WGS) entry which is preliminary data.</text>
</comment>